<feature type="region of interest" description="Disordered" evidence="1">
    <location>
        <begin position="1"/>
        <end position="165"/>
    </location>
</feature>
<evidence type="ECO:0000313" key="3">
    <source>
        <dbReference type="Proteomes" id="UP000319210"/>
    </source>
</evidence>
<feature type="compositionally biased region" description="Pro residues" evidence="1">
    <location>
        <begin position="74"/>
        <end position="84"/>
    </location>
</feature>
<evidence type="ECO:0000313" key="2">
    <source>
        <dbReference type="EMBL" id="GEB52157.1"/>
    </source>
</evidence>
<feature type="compositionally biased region" description="Acidic residues" evidence="1">
    <location>
        <begin position="29"/>
        <end position="52"/>
    </location>
</feature>
<feature type="compositionally biased region" description="Basic and acidic residues" evidence="1">
    <location>
        <begin position="143"/>
        <end position="154"/>
    </location>
</feature>
<accession>A0A4Y3R5P5</accession>
<feature type="compositionally biased region" description="Low complexity" evidence="1">
    <location>
        <begin position="155"/>
        <end position="165"/>
    </location>
</feature>
<comment type="caution">
    <text evidence="2">The sequence shown here is derived from an EMBL/GenBank/DDBJ whole genome shotgun (WGS) entry which is preliminary data.</text>
</comment>
<sequence>MPAADPSASTAGICAVSSGPRPAPAGTDAPEEPEEPEEPPGEEAPEDAEEPELLGGLRGANQSLVPCENCSPLPEVPPPPWPLPRPEDAEAEGDEGAEDPDGDEAPADPGAPVEAEARRPSPTVPPPAGAPDPAVAAAPSLRDAGETDDARADRPAAALPAPEPESASAAPFLLFSLSSPLSSSDTGVRITTGGMGREPGMLIRIRVVSVVSVFGSSGFAPAAGSVPWSAWSTPAPEAPYGSVPEGYAEPPRLCGPEDELSVSRLNAGTPGWMRRLH</sequence>
<feature type="compositionally biased region" description="Acidic residues" evidence="1">
    <location>
        <begin position="89"/>
        <end position="106"/>
    </location>
</feature>
<protein>
    <submittedName>
        <fullName evidence="2">Uncharacterized protein</fullName>
    </submittedName>
</protein>
<keyword evidence="3" id="KW-1185">Reference proteome</keyword>
<name>A0A4Y3R5P5_STRCI</name>
<evidence type="ECO:0000256" key="1">
    <source>
        <dbReference type="SAM" id="MobiDB-lite"/>
    </source>
</evidence>
<proteinExistence type="predicted"/>
<dbReference type="Proteomes" id="UP000319210">
    <property type="component" value="Unassembled WGS sequence"/>
</dbReference>
<dbReference type="AlphaFoldDB" id="A0A4Y3R5P5"/>
<gene>
    <name evidence="2" type="ORF">SCA03_47080</name>
</gene>
<dbReference type="EMBL" id="BJMM01000028">
    <property type="protein sequence ID" value="GEB52157.1"/>
    <property type="molecule type" value="Genomic_DNA"/>
</dbReference>
<organism evidence="2 3">
    <name type="scientific">Streptomyces cacaoi</name>
    <dbReference type="NCBI Taxonomy" id="1898"/>
    <lineage>
        <taxon>Bacteria</taxon>
        <taxon>Bacillati</taxon>
        <taxon>Actinomycetota</taxon>
        <taxon>Actinomycetes</taxon>
        <taxon>Kitasatosporales</taxon>
        <taxon>Streptomycetaceae</taxon>
        <taxon>Streptomyces</taxon>
    </lineage>
</organism>
<reference evidence="2 3" key="1">
    <citation type="submission" date="2019-06" db="EMBL/GenBank/DDBJ databases">
        <title>Whole genome shotgun sequence of Streptomyces cacaoi subsp. cacaoi NBRC 12748.</title>
        <authorList>
            <person name="Hosoyama A."/>
            <person name="Uohara A."/>
            <person name="Ohji S."/>
            <person name="Ichikawa N."/>
        </authorList>
    </citation>
    <scope>NUCLEOTIDE SEQUENCE [LARGE SCALE GENOMIC DNA]</scope>
    <source>
        <strain evidence="2 3">NBRC 12748</strain>
    </source>
</reference>
<feature type="compositionally biased region" description="Low complexity" evidence="1">
    <location>
        <begin position="131"/>
        <end position="140"/>
    </location>
</feature>